<dbReference type="KEGG" id="dfa:DFA_08725"/>
<gene>
    <name evidence="2" type="ORF">DFA_08725</name>
</gene>
<feature type="region of interest" description="Disordered" evidence="1">
    <location>
        <begin position="1"/>
        <end position="29"/>
    </location>
</feature>
<organism evidence="2 3">
    <name type="scientific">Cavenderia fasciculata</name>
    <name type="common">Slime mold</name>
    <name type="synonym">Dictyostelium fasciculatum</name>
    <dbReference type="NCBI Taxonomy" id="261658"/>
    <lineage>
        <taxon>Eukaryota</taxon>
        <taxon>Amoebozoa</taxon>
        <taxon>Evosea</taxon>
        <taxon>Eumycetozoa</taxon>
        <taxon>Dictyostelia</taxon>
        <taxon>Acytosteliales</taxon>
        <taxon>Cavenderiaceae</taxon>
        <taxon>Cavenderia</taxon>
    </lineage>
</organism>
<evidence type="ECO:0000313" key="2">
    <source>
        <dbReference type="EMBL" id="EGG17727.1"/>
    </source>
</evidence>
<protein>
    <submittedName>
        <fullName evidence="2">Uncharacterized protein</fullName>
    </submittedName>
</protein>
<evidence type="ECO:0000313" key="3">
    <source>
        <dbReference type="Proteomes" id="UP000007797"/>
    </source>
</evidence>
<keyword evidence="3" id="KW-1185">Reference proteome</keyword>
<accession>F4Q3X1</accession>
<dbReference type="RefSeq" id="XP_004356211.1">
    <property type="nucleotide sequence ID" value="XM_004356158.1"/>
</dbReference>
<dbReference type="EMBL" id="GL883021">
    <property type="protein sequence ID" value="EGG17727.1"/>
    <property type="molecule type" value="Genomic_DNA"/>
</dbReference>
<reference evidence="3" key="1">
    <citation type="journal article" date="2011" name="Genome Res.">
        <title>Phylogeny-wide analysis of social amoeba genomes highlights ancient origins for complex intercellular communication.</title>
        <authorList>
            <person name="Heidel A.J."/>
            <person name="Lawal H.M."/>
            <person name="Felder M."/>
            <person name="Schilde C."/>
            <person name="Helps N.R."/>
            <person name="Tunggal B."/>
            <person name="Rivero F."/>
            <person name="John U."/>
            <person name="Schleicher M."/>
            <person name="Eichinger L."/>
            <person name="Platzer M."/>
            <person name="Noegel A.A."/>
            <person name="Schaap P."/>
            <person name="Gloeckner G."/>
        </authorList>
    </citation>
    <scope>NUCLEOTIDE SEQUENCE [LARGE SCALE GENOMIC DNA]</scope>
    <source>
        <strain evidence="3">SH3</strain>
    </source>
</reference>
<sequence>MIKNLDYHKQKVQSKANHRQESSKPKKNIDDLVYTPKENVTTYTYIVSISMIVSCGLNLWDLNARFRAQKAWTFERFLHEVENDRVAKVHLPNDQLNQDKPNDFVRPNEKWNVTVVSFRGSVPSVSRGKDESSKHLFFQCKETTLPAKILKEVTAPNNITPPVWEITLQQTPITINLIAATLERIWFRRNDLCHQRDEPSTNNICDLDLIMYHVTLKLTGTSLD</sequence>
<name>F4Q3X1_CACFS</name>
<dbReference type="GeneID" id="14869578"/>
<feature type="compositionally biased region" description="Basic and acidic residues" evidence="1">
    <location>
        <begin position="18"/>
        <end position="29"/>
    </location>
</feature>
<dbReference type="AlphaFoldDB" id="F4Q3X1"/>
<evidence type="ECO:0000256" key="1">
    <source>
        <dbReference type="SAM" id="MobiDB-lite"/>
    </source>
</evidence>
<dbReference type="Proteomes" id="UP000007797">
    <property type="component" value="Unassembled WGS sequence"/>
</dbReference>
<proteinExistence type="predicted"/>